<reference evidence="1 2" key="1">
    <citation type="submission" date="2024-04" db="EMBL/GenBank/DDBJ databases">
        <title>Phyllosticta paracitricarpa is synonymous to the EU quarantine fungus P. citricarpa based on phylogenomic analyses.</title>
        <authorList>
            <consortium name="Lawrence Berkeley National Laboratory"/>
            <person name="Van Ingen-Buijs V.A."/>
            <person name="Van Westerhoven A.C."/>
            <person name="Haridas S."/>
            <person name="Skiadas P."/>
            <person name="Martin F."/>
            <person name="Groenewald J.Z."/>
            <person name="Crous P.W."/>
            <person name="Seidl M.F."/>
        </authorList>
    </citation>
    <scope>NUCLEOTIDE SEQUENCE [LARGE SCALE GENOMIC DNA]</scope>
    <source>
        <strain evidence="1 2">CBS 123374</strain>
    </source>
</reference>
<protein>
    <submittedName>
        <fullName evidence="1">Uncharacterized protein</fullName>
    </submittedName>
</protein>
<sequence length="216" mass="23496">MGREKKKIRGAGRSLEHFYPATPRPTRCTYPAYVAHLPRAWHSAAVLCLQRVAPRFQLFAGVDAAVLLRFCAEIRWSALSPVSDHLLAARTNGAQSVVVNGWQLLCCQTSSSLAHAVQTGSSVWSRLPLLASSPRPAMLRTSRILRRIRRGQRTNCLPRFSTGDGTLGTSSQLDKSATGLAHVRLVTSHSLHFAAFSSPSSALLHCEGTGDNKQAK</sequence>
<accession>A0ABR1Z644</accession>
<evidence type="ECO:0000313" key="2">
    <source>
        <dbReference type="Proteomes" id="UP001492380"/>
    </source>
</evidence>
<dbReference type="Proteomes" id="UP001492380">
    <property type="component" value="Unassembled WGS sequence"/>
</dbReference>
<proteinExistence type="predicted"/>
<organism evidence="1 2">
    <name type="scientific">Phyllosticta capitalensis</name>
    <dbReference type="NCBI Taxonomy" id="121624"/>
    <lineage>
        <taxon>Eukaryota</taxon>
        <taxon>Fungi</taxon>
        <taxon>Dikarya</taxon>
        <taxon>Ascomycota</taxon>
        <taxon>Pezizomycotina</taxon>
        <taxon>Dothideomycetes</taxon>
        <taxon>Dothideomycetes incertae sedis</taxon>
        <taxon>Botryosphaeriales</taxon>
        <taxon>Phyllostictaceae</taxon>
        <taxon>Phyllosticta</taxon>
    </lineage>
</organism>
<evidence type="ECO:0000313" key="1">
    <source>
        <dbReference type="EMBL" id="KAK8247555.1"/>
    </source>
</evidence>
<comment type="caution">
    <text evidence="1">The sequence shown here is derived from an EMBL/GenBank/DDBJ whole genome shotgun (WGS) entry which is preliminary data.</text>
</comment>
<keyword evidence="2" id="KW-1185">Reference proteome</keyword>
<name>A0ABR1Z644_9PEZI</name>
<gene>
    <name evidence="1" type="ORF">HDK90DRAFT_45655</name>
</gene>
<dbReference type="EMBL" id="JBBWRZ010000001">
    <property type="protein sequence ID" value="KAK8247555.1"/>
    <property type="molecule type" value="Genomic_DNA"/>
</dbReference>